<comment type="caution">
    <text evidence="1">The sequence shown here is derived from an EMBL/GenBank/DDBJ whole genome shotgun (WGS) entry which is preliminary data.</text>
</comment>
<dbReference type="PATRIC" id="fig|1337887.3.peg.3743"/>
<dbReference type="EMBL" id="ASXJ01000224">
    <property type="protein sequence ID" value="ERM00899.1"/>
    <property type="molecule type" value="Genomic_DNA"/>
</dbReference>
<protein>
    <submittedName>
        <fullName evidence="1">Uncharacterized protein</fullName>
    </submittedName>
</protein>
<accession>U4V8C3</accession>
<sequence length="62" mass="6600">MVVKSDLLIRRGFPPGEFASMAALAVRAWRIAARGVELTADRQHALEAKAAIEANSPGKPGE</sequence>
<name>U4V8C3_9HYPH</name>
<dbReference type="Proteomes" id="UP000016842">
    <property type="component" value="Unassembled WGS sequence"/>
</dbReference>
<reference evidence="1 2" key="1">
    <citation type="journal article" date="2014" name="FEMS Microbiol. Lett.">
        <title>Genome sequencing analysis reveals virulence-related gene content of Ochrobactrum intermedium strain 229E, a urease-positive strain isolated from the human gastric niche.</title>
        <authorList>
            <person name="Kulkarni G.J."/>
            <person name="Shetty S."/>
            <person name="Dharne M.S."/>
            <person name="Shouche Y.S."/>
        </authorList>
    </citation>
    <scope>NUCLEOTIDE SEQUENCE [LARGE SCALE GENOMIC DNA]</scope>
    <source>
        <strain evidence="1 2">229E</strain>
    </source>
</reference>
<evidence type="ECO:0000313" key="2">
    <source>
        <dbReference type="Proteomes" id="UP000016842"/>
    </source>
</evidence>
<proteinExistence type="predicted"/>
<evidence type="ECO:0000313" key="1">
    <source>
        <dbReference type="EMBL" id="ERM00899.1"/>
    </source>
</evidence>
<gene>
    <name evidence="1" type="ORF">Q644_24365</name>
</gene>
<dbReference type="AlphaFoldDB" id="U4V8C3"/>
<organism evidence="1 2">
    <name type="scientific">Brucella intermedia 229E</name>
    <dbReference type="NCBI Taxonomy" id="1337887"/>
    <lineage>
        <taxon>Bacteria</taxon>
        <taxon>Pseudomonadati</taxon>
        <taxon>Pseudomonadota</taxon>
        <taxon>Alphaproteobacteria</taxon>
        <taxon>Hyphomicrobiales</taxon>
        <taxon>Brucellaceae</taxon>
        <taxon>Brucella/Ochrobactrum group</taxon>
        <taxon>Brucella</taxon>
    </lineage>
</organism>